<evidence type="ECO:0000313" key="2">
    <source>
        <dbReference type="EMBL" id="PAV79721.1"/>
    </source>
</evidence>
<name>A0A2A2L0E5_9BILA</name>
<keyword evidence="3" id="KW-1185">Reference proteome</keyword>
<feature type="region of interest" description="Disordered" evidence="1">
    <location>
        <begin position="1"/>
        <end position="36"/>
    </location>
</feature>
<feature type="compositionally biased region" description="Pro residues" evidence="1">
    <location>
        <begin position="13"/>
        <end position="22"/>
    </location>
</feature>
<accession>A0A2A2L0E5</accession>
<organism evidence="2 3">
    <name type="scientific">Diploscapter pachys</name>
    <dbReference type="NCBI Taxonomy" id="2018661"/>
    <lineage>
        <taxon>Eukaryota</taxon>
        <taxon>Metazoa</taxon>
        <taxon>Ecdysozoa</taxon>
        <taxon>Nematoda</taxon>
        <taxon>Chromadorea</taxon>
        <taxon>Rhabditida</taxon>
        <taxon>Rhabditina</taxon>
        <taxon>Rhabditomorpha</taxon>
        <taxon>Rhabditoidea</taxon>
        <taxon>Rhabditidae</taxon>
        <taxon>Diploscapter</taxon>
    </lineage>
</organism>
<evidence type="ECO:0000313" key="3">
    <source>
        <dbReference type="Proteomes" id="UP000218231"/>
    </source>
</evidence>
<evidence type="ECO:0000256" key="1">
    <source>
        <dbReference type="SAM" id="MobiDB-lite"/>
    </source>
</evidence>
<protein>
    <submittedName>
        <fullName evidence="2">Uncharacterized protein</fullName>
    </submittedName>
</protein>
<comment type="caution">
    <text evidence="2">The sequence shown here is derived from an EMBL/GenBank/DDBJ whole genome shotgun (WGS) entry which is preliminary data.</text>
</comment>
<dbReference type="EMBL" id="LIAE01007376">
    <property type="protein sequence ID" value="PAV79721.1"/>
    <property type="molecule type" value="Genomic_DNA"/>
</dbReference>
<dbReference type="Proteomes" id="UP000218231">
    <property type="component" value="Unassembled WGS sequence"/>
</dbReference>
<proteinExistence type="predicted"/>
<reference evidence="2 3" key="1">
    <citation type="journal article" date="2017" name="Curr. Biol.">
        <title>Genome architecture and evolution of a unichromosomal asexual nematode.</title>
        <authorList>
            <person name="Fradin H."/>
            <person name="Zegar C."/>
            <person name="Gutwein M."/>
            <person name="Lucas J."/>
            <person name="Kovtun M."/>
            <person name="Corcoran D."/>
            <person name="Baugh L.R."/>
            <person name="Kiontke K."/>
            <person name="Gunsalus K."/>
            <person name="Fitch D.H."/>
            <person name="Piano F."/>
        </authorList>
    </citation>
    <scope>NUCLEOTIDE SEQUENCE [LARGE SCALE GENOMIC DNA]</scope>
    <source>
        <strain evidence="2">PF1309</strain>
    </source>
</reference>
<gene>
    <name evidence="2" type="ORF">WR25_15049</name>
</gene>
<dbReference type="AlphaFoldDB" id="A0A2A2L0E5"/>
<sequence>MSSVSFPRFSTPHPNPQFPSSPEPKKRSPQIVTFKDEPAIIPNHKTFVHDLSEVDVKESPVLQPVSSVPSKYLKMATPNAQEVPLMNWGDRGHKARVITITTTPIKNGHVESRTSPLSHYSPEELKRIAPSIKMERSVEEVSSVPISLTVVRGSAYSVKQPPFHQPISSPASRPNNSNGKFFTKATPTNGFFGRGKLLNGFGQNHIQKQQVEPQMTKGSNGLLDDDKPCIVEYEDGTVQVLN</sequence>